<feature type="signal peptide" evidence="1">
    <location>
        <begin position="1"/>
        <end position="23"/>
    </location>
</feature>
<dbReference type="Proteomes" id="UP000748531">
    <property type="component" value="Unassembled WGS sequence"/>
</dbReference>
<sequence>MVKATVILGLLVLFSIALVQNEAASQTVTSSFSGLLYRGETKIKTYKYLKKAVREKIQRDLCEQLTNAIPWYATQRSTATCVITIKRGVTVNYTIFATDDFLMAHDPLCTTYNALLSTLVMNIQPTRRSYHMKLFGVTTDGPGHPAHPSPSKPELITLRIDGALWNFGMRVTWNSSFKQPDDSARIFDEVKCNVKKVLTNYMHWGCGSDKYIEEKLVRIYRDPQHRKWTRTEIKLKINGNLFLESLIDYTCPSFSELIKTWLESPSAHVTSMYIWKPLKKPAITIPRGTVTNTTGSQAPVN</sequence>
<gene>
    <name evidence="2" type="ORF">PHET_00436</name>
</gene>
<dbReference type="EMBL" id="LUCH01000110">
    <property type="protein sequence ID" value="KAF5406059.1"/>
    <property type="molecule type" value="Genomic_DNA"/>
</dbReference>
<keyword evidence="3" id="KW-1185">Reference proteome</keyword>
<evidence type="ECO:0000256" key="1">
    <source>
        <dbReference type="SAM" id="SignalP"/>
    </source>
</evidence>
<dbReference type="AlphaFoldDB" id="A0A8J4WM42"/>
<proteinExistence type="predicted"/>
<reference evidence="2" key="1">
    <citation type="submission" date="2019-05" db="EMBL/GenBank/DDBJ databases">
        <title>Annotation for the trematode Paragonimus heterotremus.</title>
        <authorList>
            <person name="Choi Y.-J."/>
        </authorList>
    </citation>
    <scope>NUCLEOTIDE SEQUENCE</scope>
    <source>
        <strain evidence="2">LC</strain>
    </source>
</reference>
<keyword evidence="1" id="KW-0732">Signal</keyword>
<evidence type="ECO:0000313" key="3">
    <source>
        <dbReference type="Proteomes" id="UP000748531"/>
    </source>
</evidence>
<protein>
    <submittedName>
        <fullName evidence="2">Uncharacterized protein</fullName>
    </submittedName>
</protein>
<accession>A0A8J4WM42</accession>
<dbReference type="OrthoDB" id="6234654at2759"/>
<organism evidence="2 3">
    <name type="scientific">Paragonimus heterotremus</name>
    <dbReference type="NCBI Taxonomy" id="100268"/>
    <lineage>
        <taxon>Eukaryota</taxon>
        <taxon>Metazoa</taxon>
        <taxon>Spiralia</taxon>
        <taxon>Lophotrochozoa</taxon>
        <taxon>Platyhelminthes</taxon>
        <taxon>Trematoda</taxon>
        <taxon>Digenea</taxon>
        <taxon>Plagiorchiida</taxon>
        <taxon>Troglotremata</taxon>
        <taxon>Troglotrematidae</taxon>
        <taxon>Paragonimus</taxon>
    </lineage>
</organism>
<name>A0A8J4WM42_9TREM</name>
<evidence type="ECO:0000313" key="2">
    <source>
        <dbReference type="EMBL" id="KAF5406059.1"/>
    </source>
</evidence>
<comment type="caution">
    <text evidence="2">The sequence shown here is derived from an EMBL/GenBank/DDBJ whole genome shotgun (WGS) entry which is preliminary data.</text>
</comment>
<feature type="chain" id="PRO_5035158120" evidence="1">
    <location>
        <begin position="24"/>
        <end position="301"/>
    </location>
</feature>